<organism evidence="2 3">
    <name type="scientific">Sorangium cellulosum So0157-2</name>
    <dbReference type="NCBI Taxonomy" id="1254432"/>
    <lineage>
        <taxon>Bacteria</taxon>
        <taxon>Pseudomonadati</taxon>
        <taxon>Myxococcota</taxon>
        <taxon>Polyangia</taxon>
        <taxon>Polyangiales</taxon>
        <taxon>Polyangiaceae</taxon>
        <taxon>Sorangium</taxon>
    </lineage>
</organism>
<dbReference type="Gene3D" id="3.60.10.10">
    <property type="entry name" value="Endonuclease/exonuclease/phosphatase"/>
    <property type="match status" value="1"/>
</dbReference>
<reference evidence="2 3" key="1">
    <citation type="journal article" date="2013" name="Sci. Rep.">
        <title>Extraordinary expansion of a Sorangium cellulosum genome from an alkaline milieu.</title>
        <authorList>
            <person name="Han K."/>
            <person name="Li Z.F."/>
            <person name="Peng R."/>
            <person name="Zhu L.P."/>
            <person name="Zhou T."/>
            <person name="Wang L.G."/>
            <person name="Li S.G."/>
            <person name="Zhang X.B."/>
            <person name="Hu W."/>
            <person name="Wu Z.H."/>
            <person name="Qin N."/>
            <person name="Li Y.Z."/>
        </authorList>
    </citation>
    <scope>NUCLEOTIDE SEQUENCE [LARGE SCALE GENOMIC DNA]</scope>
    <source>
        <strain evidence="2 3">So0157-2</strain>
    </source>
</reference>
<evidence type="ECO:0000313" key="3">
    <source>
        <dbReference type="Proteomes" id="UP000014803"/>
    </source>
</evidence>
<dbReference type="InterPro" id="IPR005135">
    <property type="entry name" value="Endo/exonuclease/phosphatase"/>
</dbReference>
<dbReference type="InterPro" id="IPR036691">
    <property type="entry name" value="Endo/exonu/phosph_ase_sf"/>
</dbReference>
<gene>
    <name evidence="2" type="ORF">SCE1572_07475</name>
</gene>
<dbReference type="HOGENOM" id="CLU_1531558_0_0_7"/>
<dbReference type="EMBL" id="CP003969">
    <property type="protein sequence ID" value="AGP34360.1"/>
    <property type="molecule type" value="Genomic_DNA"/>
</dbReference>
<evidence type="ECO:0000259" key="1">
    <source>
        <dbReference type="Pfam" id="PF03372"/>
    </source>
</evidence>
<proteinExistence type="predicted"/>
<dbReference type="STRING" id="1254432.SCE1572_07475"/>
<dbReference type="GO" id="GO:0003824">
    <property type="term" value="F:catalytic activity"/>
    <property type="evidence" value="ECO:0007669"/>
    <property type="project" value="InterPro"/>
</dbReference>
<dbReference type="AlphaFoldDB" id="S4XR75"/>
<feature type="domain" description="Endonuclease/exonuclease/phosphatase" evidence="1">
    <location>
        <begin position="16"/>
        <end position="165"/>
    </location>
</feature>
<dbReference type="Pfam" id="PF03372">
    <property type="entry name" value="Exo_endo_phos"/>
    <property type="match status" value="1"/>
</dbReference>
<protein>
    <recommendedName>
        <fullName evidence="1">Endonuclease/exonuclease/phosphatase domain-containing protein</fullName>
    </recommendedName>
</protein>
<dbReference type="Proteomes" id="UP000014803">
    <property type="component" value="Chromosome"/>
</dbReference>
<accession>S4XR75</accession>
<dbReference type="SUPFAM" id="SSF56219">
    <property type="entry name" value="DNase I-like"/>
    <property type="match status" value="1"/>
</dbReference>
<dbReference type="KEGG" id="scu:SCE1572_07475"/>
<name>S4XR75_SORCE</name>
<evidence type="ECO:0000313" key="2">
    <source>
        <dbReference type="EMBL" id="AGP34360.1"/>
    </source>
</evidence>
<dbReference type="eggNOG" id="COG0708">
    <property type="taxonomic scope" value="Bacteria"/>
</dbReference>
<dbReference type="PATRIC" id="fig|1254432.3.peg.1666"/>
<sequence length="175" mass="19958">MRGLASVRTPMLTFLFWNLNRQRREDIAARLAERHQVDVLMLAECSTPEGAMLRALNRKRVEFHDNGSPGTPRGIAIYSRFAGDLIRPLYDDARLTVRHLRLPARHDMLLGVVHLRSKLYQREDSQAFACVELSRMLDELERKLGHRRTILAGDFNMNPFESGMVSAAGLNAVMD</sequence>